<evidence type="ECO:0000313" key="2">
    <source>
        <dbReference type="EMBL" id="CAG8450948.1"/>
    </source>
</evidence>
<accession>A0A9N8VH27</accession>
<proteinExistence type="predicted"/>
<keyword evidence="1" id="KW-0175">Coiled coil</keyword>
<name>A0A9N8VH27_9GLOM</name>
<keyword evidence="3" id="KW-1185">Reference proteome</keyword>
<sequence length="114" mass="13461">MIIKFLNEYAEYLEKLEDTKVEKCVYLYWNMKILKQLNEQEKEAESKNNNLTIQNMESSINSTTSNTDLNTTMATINSNDDDLFEENESAFLFFDDELENSEVMNNDELEFDEI</sequence>
<protein>
    <submittedName>
        <fullName evidence="2">16740_t:CDS:1</fullName>
    </submittedName>
</protein>
<evidence type="ECO:0000313" key="3">
    <source>
        <dbReference type="Proteomes" id="UP000789396"/>
    </source>
</evidence>
<evidence type="ECO:0000256" key="1">
    <source>
        <dbReference type="SAM" id="Coils"/>
    </source>
</evidence>
<comment type="caution">
    <text evidence="2">The sequence shown here is derived from an EMBL/GenBank/DDBJ whole genome shotgun (WGS) entry which is preliminary data.</text>
</comment>
<dbReference type="Proteomes" id="UP000789396">
    <property type="component" value="Unassembled WGS sequence"/>
</dbReference>
<reference evidence="2" key="1">
    <citation type="submission" date="2021-06" db="EMBL/GenBank/DDBJ databases">
        <authorList>
            <person name="Kallberg Y."/>
            <person name="Tangrot J."/>
            <person name="Rosling A."/>
        </authorList>
    </citation>
    <scope>NUCLEOTIDE SEQUENCE</scope>
    <source>
        <strain evidence="2">IN212</strain>
    </source>
</reference>
<organism evidence="2 3">
    <name type="scientific">Racocetra fulgida</name>
    <dbReference type="NCBI Taxonomy" id="60492"/>
    <lineage>
        <taxon>Eukaryota</taxon>
        <taxon>Fungi</taxon>
        <taxon>Fungi incertae sedis</taxon>
        <taxon>Mucoromycota</taxon>
        <taxon>Glomeromycotina</taxon>
        <taxon>Glomeromycetes</taxon>
        <taxon>Diversisporales</taxon>
        <taxon>Gigasporaceae</taxon>
        <taxon>Racocetra</taxon>
    </lineage>
</organism>
<dbReference type="AlphaFoldDB" id="A0A9N8VH27"/>
<feature type="coiled-coil region" evidence="1">
    <location>
        <begin position="30"/>
        <end position="57"/>
    </location>
</feature>
<gene>
    <name evidence="2" type="ORF">RFULGI_LOCUS225</name>
</gene>
<dbReference type="EMBL" id="CAJVPZ010000049">
    <property type="protein sequence ID" value="CAG8450948.1"/>
    <property type="molecule type" value="Genomic_DNA"/>
</dbReference>